<evidence type="ECO:0000313" key="4">
    <source>
        <dbReference type="Proteomes" id="UP000032068"/>
    </source>
</evidence>
<dbReference type="Proteomes" id="UP000032068">
    <property type="component" value="Unassembled WGS sequence"/>
</dbReference>
<dbReference type="RefSeq" id="WP_042553020.1">
    <property type="nucleotide sequence ID" value="NZ_JXQW01000013.1"/>
</dbReference>
<keyword evidence="1" id="KW-0479">Metal-binding</keyword>
<dbReference type="GO" id="GO:0046872">
    <property type="term" value="F:metal ion binding"/>
    <property type="evidence" value="ECO:0007669"/>
    <property type="project" value="UniProtKB-KW"/>
</dbReference>
<evidence type="ECO:0000313" key="3">
    <source>
        <dbReference type="EMBL" id="KIQ03317.1"/>
    </source>
</evidence>
<dbReference type="Pfam" id="PF00403">
    <property type="entry name" value="HMA"/>
    <property type="match status" value="1"/>
</dbReference>
<dbReference type="PROSITE" id="PS01047">
    <property type="entry name" value="HMA_1"/>
    <property type="match status" value="1"/>
</dbReference>
<evidence type="ECO:0000256" key="1">
    <source>
        <dbReference type="ARBA" id="ARBA00022723"/>
    </source>
</evidence>
<name>A0A0D0KTY1_9PSED</name>
<feature type="domain" description="HMA" evidence="2">
    <location>
        <begin position="1"/>
        <end position="63"/>
    </location>
</feature>
<protein>
    <submittedName>
        <fullName evidence="3">Copper resistance protein CopZ</fullName>
    </submittedName>
</protein>
<comment type="caution">
    <text evidence="3">The sequence shown here is derived from an EMBL/GenBank/DDBJ whole genome shotgun (WGS) entry which is preliminary data.</text>
</comment>
<dbReference type="InterPro" id="IPR017969">
    <property type="entry name" value="Heavy-metal-associated_CS"/>
</dbReference>
<dbReference type="PROSITE" id="PS50846">
    <property type="entry name" value="HMA_2"/>
    <property type="match status" value="1"/>
</dbReference>
<proteinExistence type="predicted"/>
<gene>
    <name evidence="3" type="ORF">RU08_06690</name>
</gene>
<dbReference type="Gene3D" id="3.30.70.100">
    <property type="match status" value="1"/>
</dbReference>
<dbReference type="SUPFAM" id="SSF55008">
    <property type="entry name" value="HMA, heavy metal-associated domain"/>
    <property type="match status" value="1"/>
</dbReference>
<dbReference type="EMBL" id="JXQW01000013">
    <property type="protein sequence ID" value="KIQ03317.1"/>
    <property type="molecule type" value="Genomic_DNA"/>
</dbReference>
<organism evidence="3 4">
    <name type="scientific">Pseudomonas fulva</name>
    <dbReference type="NCBI Taxonomy" id="47880"/>
    <lineage>
        <taxon>Bacteria</taxon>
        <taxon>Pseudomonadati</taxon>
        <taxon>Pseudomonadota</taxon>
        <taxon>Gammaproteobacteria</taxon>
        <taxon>Pseudomonadales</taxon>
        <taxon>Pseudomonadaceae</taxon>
        <taxon>Pseudomonas</taxon>
    </lineage>
</organism>
<dbReference type="InterPro" id="IPR006121">
    <property type="entry name" value="HMA_dom"/>
</dbReference>
<evidence type="ECO:0000259" key="2">
    <source>
        <dbReference type="PROSITE" id="PS50846"/>
    </source>
</evidence>
<accession>A0A0D0KTY1</accession>
<dbReference type="CDD" id="cd00371">
    <property type="entry name" value="HMA"/>
    <property type="match status" value="1"/>
</dbReference>
<dbReference type="OrthoDB" id="9814359at2"/>
<reference evidence="3 4" key="1">
    <citation type="submission" date="2014-12" db="EMBL/GenBank/DDBJ databases">
        <title>16Stimator: statistical estimation of ribosomal gene copy numbers from draft genome assemblies.</title>
        <authorList>
            <person name="Perisin M.A."/>
            <person name="Vetter M."/>
            <person name="Gilbert J.A."/>
            <person name="Bergelson J."/>
        </authorList>
    </citation>
    <scope>NUCLEOTIDE SEQUENCE [LARGE SCALE GENOMIC DNA]</scope>
    <source>
        <strain evidence="3 4">MEJ086</strain>
    </source>
</reference>
<sequence length="72" mass="7552">MQIFKVGGMTCAHCERAITGAVQAIDASAQVQVDLAAGEVRVQTSHPVDQVLEAIINEGYKAEAVPAAKTSR</sequence>
<dbReference type="AlphaFoldDB" id="A0A0D0KTY1"/>
<dbReference type="InterPro" id="IPR036163">
    <property type="entry name" value="HMA_dom_sf"/>
</dbReference>